<gene>
    <name evidence="2" type="ORF">GF068_14315</name>
</gene>
<dbReference type="Proteomes" id="UP000440224">
    <property type="component" value="Unassembled WGS sequence"/>
</dbReference>
<feature type="compositionally biased region" description="Pro residues" evidence="1">
    <location>
        <begin position="264"/>
        <end position="276"/>
    </location>
</feature>
<evidence type="ECO:0000313" key="2">
    <source>
        <dbReference type="EMBL" id="MRG93098.1"/>
    </source>
</evidence>
<accession>A0A6N7PM63</accession>
<organism evidence="2 3">
    <name type="scientific">Polyangium spumosum</name>
    <dbReference type="NCBI Taxonomy" id="889282"/>
    <lineage>
        <taxon>Bacteria</taxon>
        <taxon>Pseudomonadati</taxon>
        <taxon>Myxococcota</taxon>
        <taxon>Polyangia</taxon>
        <taxon>Polyangiales</taxon>
        <taxon>Polyangiaceae</taxon>
        <taxon>Polyangium</taxon>
    </lineage>
</organism>
<dbReference type="OrthoDB" id="9819683at2"/>
<evidence type="ECO:0000256" key="1">
    <source>
        <dbReference type="SAM" id="MobiDB-lite"/>
    </source>
</evidence>
<keyword evidence="3" id="KW-1185">Reference proteome</keyword>
<sequence length="290" mass="31591">MVLRNHPRGRLAFNRDAIVRAALRAYVEARVERLGSGLWYPVCDYSTWTGDVHRGALRTDSGCGDRDVVAWTEAGVVGLAYEKGFGPIANLGLTPDTVTGGPEDVRPAVPGLPPELEPAFQLAAGMHDTTSDLYTGKLPNKKMYTERLAGVGFWLHGDRVAGTLFDDPKCPGAERLVPWGMLQNGRLPFWVIGELAPLAAERARTTEAPIHAIIDAVVDRRLQGPTEFTPDELATLLAKPPEPKQLLGVQRLLQQVGITWPGSPELPPEPPLPDPLLNPFTGTPMPRPKR</sequence>
<reference evidence="2 3" key="1">
    <citation type="submission" date="2019-10" db="EMBL/GenBank/DDBJ databases">
        <title>A soil myxobacterium in the family Polyangiaceae.</title>
        <authorList>
            <person name="Li Y."/>
            <person name="Wang J."/>
        </authorList>
    </citation>
    <scope>NUCLEOTIDE SEQUENCE [LARGE SCALE GENOMIC DNA]</scope>
    <source>
        <strain evidence="2 3">DSM 14734</strain>
    </source>
</reference>
<name>A0A6N7PM63_9BACT</name>
<proteinExistence type="predicted"/>
<comment type="caution">
    <text evidence="2">The sequence shown here is derived from an EMBL/GenBank/DDBJ whole genome shotgun (WGS) entry which is preliminary data.</text>
</comment>
<dbReference type="EMBL" id="WJIE01000004">
    <property type="protein sequence ID" value="MRG93098.1"/>
    <property type="molecule type" value="Genomic_DNA"/>
</dbReference>
<feature type="region of interest" description="Disordered" evidence="1">
    <location>
        <begin position="260"/>
        <end position="290"/>
    </location>
</feature>
<dbReference type="RefSeq" id="WP_153819966.1">
    <property type="nucleotide sequence ID" value="NZ_WJIE01000004.1"/>
</dbReference>
<dbReference type="AlphaFoldDB" id="A0A6N7PM63"/>
<evidence type="ECO:0000313" key="3">
    <source>
        <dbReference type="Proteomes" id="UP000440224"/>
    </source>
</evidence>
<protein>
    <submittedName>
        <fullName evidence="2">Uncharacterized protein</fullName>
    </submittedName>
</protein>